<name>A0A2J7PCV4_9NEOP</name>
<comment type="caution">
    <text evidence="13">The sequence shown here is derived from an EMBL/GenBank/DDBJ whole genome shotgun (WGS) entry which is preliminary data.</text>
</comment>
<dbReference type="FunFam" id="3.20.20.80:FF:000063">
    <property type="entry name" value="Beta-hexosaminidase"/>
    <property type="match status" value="1"/>
</dbReference>
<dbReference type="InParanoid" id="A0A2J7PCV4"/>
<feature type="disulfide bond" evidence="9">
    <location>
        <begin position="524"/>
        <end position="542"/>
    </location>
</feature>
<keyword evidence="5" id="KW-0325">Glycoprotein</keyword>
<dbReference type="InterPro" id="IPR029018">
    <property type="entry name" value="Hex-like_dom2"/>
</dbReference>
<dbReference type="GO" id="GO:0030203">
    <property type="term" value="P:glycosaminoglycan metabolic process"/>
    <property type="evidence" value="ECO:0007669"/>
    <property type="project" value="TreeGrafter"/>
</dbReference>
<organism evidence="13 14">
    <name type="scientific">Cryptotermes secundus</name>
    <dbReference type="NCBI Taxonomy" id="105785"/>
    <lineage>
        <taxon>Eukaryota</taxon>
        <taxon>Metazoa</taxon>
        <taxon>Ecdysozoa</taxon>
        <taxon>Arthropoda</taxon>
        <taxon>Hexapoda</taxon>
        <taxon>Insecta</taxon>
        <taxon>Pterygota</taxon>
        <taxon>Neoptera</taxon>
        <taxon>Polyneoptera</taxon>
        <taxon>Dictyoptera</taxon>
        <taxon>Blattodea</taxon>
        <taxon>Blattoidea</taxon>
        <taxon>Termitoidae</taxon>
        <taxon>Kalotermitidae</taxon>
        <taxon>Cryptotermitinae</taxon>
        <taxon>Cryptotermes</taxon>
    </lineage>
</organism>
<feature type="chain" id="PRO_5014317119" description="Beta-hexosaminidase" evidence="10">
    <location>
        <begin position="19"/>
        <end position="547"/>
    </location>
</feature>
<dbReference type="SUPFAM" id="SSF51445">
    <property type="entry name" value="(Trans)glycosidases"/>
    <property type="match status" value="1"/>
</dbReference>
<evidence type="ECO:0000259" key="12">
    <source>
        <dbReference type="Pfam" id="PF14845"/>
    </source>
</evidence>
<dbReference type="Pfam" id="PF14845">
    <property type="entry name" value="Glycohydro_20b2"/>
    <property type="match status" value="1"/>
</dbReference>
<keyword evidence="4 7" id="KW-0378">Hydrolase</keyword>
<evidence type="ECO:0000256" key="3">
    <source>
        <dbReference type="ARBA" id="ARBA00022729"/>
    </source>
</evidence>
<dbReference type="InterPro" id="IPR015883">
    <property type="entry name" value="Glyco_hydro_20_cat"/>
</dbReference>
<protein>
    <recommendedName>
        <fullName evidence="7">Beta-hexosaminidase</fullName>
        <ecNumber evidence="7">3.2.1.52</ecNumber>
    </recommendedName>
</protein>
<evidence type="ECO:0000313" key="13">
    <source>
        <dbReference type="EMBL" id="PNF14160.1"/>
    </source>
</evidence>
<keyword evidence="6 7" id="KW-0326">Glycosidase</keyword>
<evidence type="ECO:0000256" key="1">
    <source>
        <dbReference type="ARBA" id="ARBA00001231"/>
    </source>
</evidence>
<dbReference type="InterPro" id="IPR025705">
    <property type="entry name" value="Beta_hexosaminidase_sua/sub"/>
</dbReference>
<dbReference type="PIRSF" id="PIRSF001093">
    <property type="entry name" value="B-hxosamndse_ab_euk"/>
    <property type="match status" value="1"/>
</dbReference>
<dbReference type="PANTHER" id="PTHR22600">
    <property type="entry name" value="BETA-HEXOSAMINIDASE"/>
    <property type="match status" value="1"/>
</dbReference>
<dbReference type="GO" id="GO:0005764">
    <property type="term" value="C:lysosome"/>
    <property type="evidence" value="ECO:0007669"/>
    <property type="project" value="TreeGrafter"/>
</dbReference>
<dbReference type="OrthoDB" id="428480at2759"/>
<keyword evidence="9" id="KW-1015">Disulfide bond</keyword>
<dbReference type="GO" id="GO:0006689">
    <property type="term" value="P:ganglioside catabolic process"/>
    <property type="evidence" value="ECO:0007669"/>
    <property type="project" value="TreeGrafter"/>
</dbReference>
<dbReference type="GO" id="GO:0004563">
    <property type="term" value="F:beta-N-acetylhexosaminidase activity"/>
    <property type="evidence" value="ECO:0007669"/>
    <property type="project" value="UniProtKB-EC"/>
</dbReference>
<accession>A0A2J7PCV4</accession>
<gene>
    <name evidence="13" type="primary">Hexb_1</name>
    <name evidence="13" type="ORF">B7P43_G13489</name>
</gene>
<evidence type="ECO:0000256" key="10">
    <source>
        <dbReference type="SAM" id="SignalP"/>
    </source>
</evidence>
<feature type="signal peptide" evidence="10">
    <location>
        <begin position="1"/>
        <end position="18"/>
    </location>
</feature>
<dbReference type="InterPro" id="IPR029019">
    <property type="entry name" value="HEX_eukaryotic_N"/>
</dbReference>
<dbReference type="SUPFAM" id="SSF55545">
    <property type="entry name" value="beta-N-acetylhexosaminidase-like domain"/>
    <property type="match status" value="1"/>
</dbReference>
<comment type="catalytic activity">
    <reaction evidence="1 7">
        <text>Hydrolysis of terminal non-reducing N-acetyl-D-hexosamine residues in N-acetyl-beta-D-hexosaminides.</text>
        <dbReference type="EC" id="3.2.1.52"/>
    </reaction>
</comment>
<evidence type="ECO:0000256" key="4">
    <source>
        <dbReference type="ARBA" id="ARBA00022801"/>
    </source>
</evidence>
<dbReference type="Proteomes" id="UP000235965">
    <property type="component" value="Unassembled WGS sequence"/>
</dbReference>
<feature type="domain" description="Beta-hexosaminidase eukaryotic type N-terminal" evidence="12">
    <location>
        <begin position="37"/>
        <end position="168"/>
    </location>
</feature>
<dbReference type="STRING" id="105785.A0A2J7PCV4"/>
<evidence type="ECO:0000256" key="9">
    <source>
        <dbReference type="PIRSR" id="PIRSR001093-2"/>
    </source>
</evidence>
<feature type="disulfide bond" evidence="9">
    <location>
        <begin position="301"/>
        <end position="352"/>
    </location>
</feature>
<reference evidence="13 14" key="1">
    <citation type="submission" date="2017-12" db="EMBL/GenBank/DDBJ databases">
        <title>Hemimetabolous genomes reveal molecular basis of termite eusociality.</title>
        <authorList>
            <person name="Harrison M.C."/>
            <person name="Jongepier E."/>
            <person name="Robertson H.M."/>
            <person name="Arning N."/>
            <person name="Bitard-Feildel T."/>
            <person name="Chao H."/>
            <person name="Childers C.P."/>
            <person name="Dinh H."/>
            <person name="Doddapaneni H."/>
            <person name="Dugan S."/>
            <person name="Gowin J."/>
            <person name="Greiner C."/>
            <person name="Han Y."/>
            <person name="Hu H."/>
            <person name="Hughes D.S.T."/>
            <person name="Huylmans A.-K."/>
            <person name="Kemena C."/>
            <person name="Kremer L.P.M."/>
            <person name="Lee S.L."/>
            <person name="Lopez-Ezquerra A."/>
            <person name="Mallet L."/>
            <person name="Monroy-Kuhn J.M."/>
            <person name="Moser A."/>
            <person name="Murali S.C."/>
            <person name="Muzny D.M."/>
            <person name="Otani S."/>
            <person name="Piulachs M.-D."/>
            <person name="Poelchau M."/>
            <person name="Qu J."/>
            <person name="Schaub F."/>
            <person name="Wada-Katsumata A."/>
            <person name="Worley K.C."/>
            <person name="Xie Q."/>
            <person name="Ylla G."/>
            <person name="Poulsen M."/>
            <person name="Gibbs R.A."/>
            <person name="Schal C."/>
            <person name="Richards S."/>
            <person name="Belles X."/>
            <person name="Korb J."/>
            <person name="Bornberg-Bauer E."/>
        </authorList>
    </citation>
    <scope>NUCLEOTIDE SEQUENCE [LARGE SCALE GENOMIC DNA]</scope>
    <source>
        <tissue evidence="13">Whole body</tissue>
    </source>
</reference>
<dbReference type="InterPro" id="IPR017853">
    <property type="entry name" value="GH"/>
</dbReference>
<keyword evidence="14" id="KW-1185">Reference proteome</keyword>
<dbReference type="GO" id="GO:0016020">
    <property type="term" value="C:membrane"/>
    <property type="evidence" value="ECO:0007669"/>
    <property type="project" value="TreeGrafter"/>
</dbReference>
<dbReference type="AlphaFoldDB" id="A0A2J7PCV4"/>
<evidence type="ECO:0000256" key="5">
    <source>
        <dbReference type="ARBA" id="ARBA00023180"/>
    </source>
</evidence>
<evidence type="ECO:0000256" key="8">
    <source>
        <dbReference type="PIRSR" id="PIRSR001093-1"/>
    </source>
</evidence>
<dbReference type="EMBL" id="NEVH01026403">
    <property type="protein sequence ID" value="PNF14160.1"/>
    <property type="molecule type" value="Genomic_DNA"/>
</dbReference>
<proteinExistence type="inferred from homology"/>
<evidence type="ECO:0000256" key="2">
    <source>
        <dbReference type="ARBA" id="ARBA00006285"/>
    </source>
</evidence>
<comment type="similarity">
    <text evidence="2 7">Belongs to the glycosyl hydrolase 20 family.</text>
</comment>
<dbReference type="Pfam" id="PF00728">
    <property type="entry name" value="Glyco_hydro_20"/>
    <property type="match status" value="1"/>
</dbReference>
<dbReference type="GO" id="GO:0005975">
    <property type="term" value="P:carbohydrate metabolic process"/>
    <property type="evidence" value="ECO:0007669"/>
    <property type="project" value="InterPro"/>
</dbReference>
<dbReference type="PRINTS" id="PR00738">
    <property type="entry name" value="GLHYDRLASE20"/>
</dbReference>
<evidence type="ECO:0000256" key="6">
    <source>
        <dbReference type="ARBA" id="ARBA00023295"/>
    </source>
</evidence>
<feature type="active site" description="Proton donor" evidence="8">
    <location>
        <position position="347"/>
    </location>
</feature>
<feature type="domain" description="Glycoside hydrolase family 20 catalytic" evidence="11">
    <location>
        <begin position="191"/>
        <end position="507"/>
    </location>
</feature>
<dbReference type="CDD" id="cd06562">
    <property type="entry name" value="GH20_HexA_HexB-like"/>
    <property type="match status" value="1"/>
</dbReference>
<evidence type="ECO:0000256" key="7">
    <source>
        <dbReference type="PIRNR" id="PIRNR001093"/>
    </source>
</evidence>
<sequence length="547" mass="62572">MLVVVCTSLLLLLAVCSGARYRAPSPGPWVIPTVGEPWPKPQQLVNYEGYVVVRPTVFTFEVTREDCDLIQEAMKRYYRVVLQTLDRGIQKRTSRRAADKRWRKDSRFKAYLDSLEIQLMAPCEVLPYLHMDEHYELRINSPDLPGAALLTSQSVWGILRGMETFTQLLWLDETGTALKVNSSAIMDFPRYPHRGLLLDTSRHFFPLPAILQMLDAMEANKMNVFHWHIVDDNSFPYESAAFPQLSKKGAYNPRTHVYTRIQIRLVIEYARLRGIRVLPEFDSPGHTQSWGLGLPGLLTPCYSGSKPDGTYGPVDPIQETSYKFLQKFLAEAVELFPEKYIHLGGDEVDFDCWASNSDILRFMESHNITGDFSKLEEIYIQRLVNTASNLSASSLVWQEVFDNGVILPQDTVVHIWKGDMQKELAKVTAEGHPALVSQCWYLDHLESGGDWHKFYRCDPDNFNGTEAQKRLVMGGEACMWSEFVDASNLSPRVWPRAAAAAERLWSTVEVDFDEVDRRMEEHVCRLNRRGIRAQPANGPGYCPYIFY</sequence>
<dbReference type="Gene3D" id="3.30.379.10">
    <property type="entry name" value="Chitobiase/beta-hexosaminidase domain 2-like"/>
    <property type="match status" value="1"/>
</dbReference>
<evidence type="ECO:0000259" key="11">
    <source>
        <dbReference type="Pfam" id="PF00728"/>
    </source>
</evidence>
<dbReference type="EC" id="3.2.1.52" evidence="7"/>
<feature type="disulfide bond" evidence="9">
    <location>
        <begin position="67"/>
        <end position="123"/>
    </location>
</feature>
<evidence type="ECO:0000313" key="14">
    <source>
        <dbReference type="Proteomes" id="UP000235965"/>
    </source>
</evidence>
<dbReference type="PANTHER" id="PTHR22600:SF21">
    <property type="entry name" value="BETA-HEXOSAMINIDASE A"/>
    <property type="match status" value="1"/>
</dbReference>
<keyword evidence="3 10" id="KW-0732">Signal</keyword>
<dbReference type="Gene3D" id="3.20.20.80">
    <property type="entry name" value="Glycosidases"/>
    <property type="match status" value="1"/>
</dbReference>